<dbReference type="InterPro" id="IPR013783">
    <property type="entry name" value="Ig-like_fold"/>
</dbReference>
<protein>
    <recommendedName>
        <fullName evidence="4">Ig-like domain-containing protein</fullName>
    </recommendedName>
</protein>
<evidence type="ECO:0000313" key="2">
    <source>
        <dbReference type="EMBL" id="MEQ2227177.1"/>
    </source>
</evidence>
<dbReference type="Proteomes" id="UP001482620">
    <property type="component" value="Unassembled WGS sequence"/>
</dbReference>
<proteinExistence type="predicted"/>
<dbReference type="InterPro" id="IPR036179">
    <property type="entry name" value="Ig-like_dom_sf"/>
</dbReference>
<keyword evidence="1" id="KW-0472">Membrane</keyword>
<keyword evidence="1" id="KW-0812">Transmembrane</keyword>
<sequence length="217" mass="24161">MFFHFFIENSNYIVLQNPVSDRAHPANSETLQCSVLSESEGKLCSGELSVFWFRAGSGQSYPEIIHTNEKGPHYCENTSSLNTQKKCTYSLSKHFSSSGTSDTLYCAVATCGEILFGSKNYVEIQGSSLWSQETIISIITLSAALVISLTGMAVLLCSINRCKCEYHQDAVNLEKNCGQNRQQTDEDRRMYSAVIFTMMKTDTATQMMFAAVKPFSL</sequence>
<organism evidence="2 3">
    <name type="scientific">Ilyodon furcidens</name>
    <name type="common">goldbreast splitfin</name>
    <dbReference type="NCBI Taxonomy" id="33524"/>
    <lineage>
        <taxon>Eukaryota</taxon>
        <taxon>Metazoa</taxon>
        <taxon>Chordata</taxon>
        <taxon>Craniata</taxon>
        <taxon>Vertebrata</taxon>
        <taxon>Euteleostomi</taxon>
        <taxon>Actinopterygii</taxon>
        <taxon>Neopterygii</taxon>
        <taxon>Teleostei</taxon>
        <taxon>Neoteleostei</taxon>
        <taxon>Acanthomorphata</taxon>
        <taxon>Ovalentaria</taxon>
        <taxon>Atherinomorphae</taxon>
        <taxon>Cyprinodontiformes</taxon>
        <taxon>Goodeidae</taxon>
        <taxon>Ilyodon</taxon>
    </lineage>
</organism>
<gene>
    <name evidence="2" type="ORF">ILYODFUR_035088</name>
</gene>
<keyword evidence="3" id="KW-1185">Reference proteome</keyword>
<name>A0ABV0T2R0_9TELE</name>
<keyword evidence="1" id="KW-1133">Transmembrane helix</keyword>
<feature type="transmembrane region" description="Helical" evidence="1">
    <location>
        <begin position="135"/>
        <end position="156"/>
    </location>
</feature>
<comment type="caution">
    <text evidence="2">The sequence shown here is derived from an EMBL/GenBank/DDBJ whole genome shotgun (WGS) entry which is preliminary data.</text>
</comment>
<dbReference type="Gene3D" id="2.60.40.10">
    <property type="entry name" value="Immunoglobulins"/>
    <property type="match status" value="1"/>
</dbReference>
<evidence type="ECO:0000313" key="3">
    <source>
        <dbReference type="Proteomes" id="UP001482620"/>
    </source>
</evidence>
<evidence type="ECO:0008006" key="4">
    <source>
        <dbReference type="Google" id="ProtNLM"/>
    </source>
</evidence>
<reference evidence="2 3" key="1">
    <citation type="submission" date="2021-06" db="EMBL/GenBank/DDBJ databases">
        <authorList>
            <person name="Palmer J.M."/>
        </authorList>
    </citation>
    <scope>NUCLEOTIDE SEQUENCE [LARGE SCALE GENOMIC DNA]</scope>
    <source>
        <strain evidence="3">if_2019</strain>
        <tissue evidence="2">Muscle</tissue>
    </source>
</reference>
<dbReference type="SUPFAM" id="SSF48726">
    <property type="entry name" value="Immunoglobulin"/>
    <property type="match status" value="1"/>
</dbReference>
<dbReference type="EMBL" id="JAHRIQ010018131">
    <property type="protein sequence ID" value="MEQ2227177.1"/>
    <property type="molecule type" value="Genomic_DNA"/>
</dbReference>
<evidence type="ECO:0000256" key="1">
    <source>
        <dbReference type="SAM" id="Phobius"/>
    </source>
</evidence>
<accession>A0ABV0T2R0</accession>